<dbReference type="Pfam" id="PF02811">
    <property type="entry name" value="PHP"/>
    <property type="match status" value="1"/>
</dbReference>
<dbReference type="EMBL" id="NFLJ01000016">
    <property type="protein sequence ID" value="OUQ34478.1"/>
    <property type="molecule type" value="Genomic_DNA"/>
</dbReference>
<evidence type="ECO:0000256" key="1">
    <source>
        <dbReference type="ARBA" id="ARBA00004970"/>
    </source>
</evidence>
<dbReference type="PANTHER" id="PTHR21039:SF0">
    <property type="entry name" value="HISTIDINOL-PHOSPHATASE"/>
    <property type="match status" value="1"/>
</dbReference>
<gene>
    <name evidence="10" type="ORF">B5E75_06635</name>
</gene>
<dbReference type="Proteomes" id="UP000195305">
    <property type="component" value="Unassembled WGS sequence"/>
</dbReference>
<evidence type="ECO:0000256" key="8">
    <source>
        <dbReference type="RuleBase" id="RU366003"/>
    </source>
</evidence>
<comment type="similarity">
    <text evidence="2 8">Belongs to the PHP hydrolase family. HisK subfamily.</text>
</comment>
<dbReference type="GO" id="GO:0005737">
    <property type="term" value="C:cytoplasm"/>
    <property type="evidence" value="ECO:0007669"/>
    <property type="project" value="TreeGrafter"/>
</dbReference>
<dbReference type="GO" id="GO:0004401">
    <property type="term" value="F:histidinol-phosphatase activity"/>
    <property type="evidence" value="ECO:0007669"/>
    <property type="project" value="UniProtKB-UniRule"/>
</dbReference>
<evidence type="ECO:0000313" key="11">
    <source>
        <dbReference type="Proteomes" id="UP000195305"/>
    </source>
</evidence>
<evidence type="ECO:0000256" key="4">
    <source>
        <dbReference type="ARBA" id="ARBA00022605"/>
    </source>
</evidence>
<protein>
    <recommendedName>
        <fullName evidence="3 8">Histidinol-phosphatase</fullName>
        <shortName evidence="8">HolPase</shortName>
        <ecNumber evidence="3 8">3.1.3.15</ecNumber>
    </recommendedName>
</protein>
<keyword evidence="5 8" id="KW-0378">Hydrolase</keyword>
<dbReference type="InterPro" id="IPR010140">
    <property type="entry name" value="Histidinol_P_phosphatase_HisJ"/>
</dbReference>
<proteinExistence type="inferred from homology"/>
<reference evidence="10 11" key="1">
    <citation type="journal article" date="2018" name="BMC Genomics">
        <title>Whole genome sequencing and function prediction of 133 gut anaerobes isolated from chicken caecum in pure cultures.</title>
        <authorList>
            <person name="Medvecky M."/>
            <person name="Cejkova D."/>
            <person name="Polansky O."/>
            <person name="Karasova D."/>
            <person name="Kubasova T."/>
            <person name="Cizek A."/>
            <person name="Rychlik I."/>
        </authorList>
    </citation>
    <scope>NUCLEOTIDE SEQUENCE [LARGE SCALE GENOMIC DNA]</scope>
    <source>
        <strain evidence="10 11">An13</strain>
    </source>
</reference>
<dbReference type="InterPro" id="IPR016195">
    <property type="entry name" value="Pol/histidinol_Pase-like"/>
</dbReference>
<evidence type="ECO:0000256" key="6">
    <source>
        <dbReference type="ARBA" id="ARBA00023102"/>
    </source>
</evidence>
<dbReference type="GO" id="GO:0000105">
    <property type="term" value="P:L-histidine biosynthetic process"/>
    <property type="evidence" value="ECO:0007669"/>
    <property type="project" value="UniProtKB-UniRule"/>
</dbReference>
<dbReference type="CDD" id="cd12110">
    <property type="entry name" value="PHP_HisPPase_Hisj_like"/>
    <property type="match status" value="1"/>
</dbReference>
<keyword evidence="11" id="KW-1185">Reference proteome</keyword>
<accession>A0A1Y4SX36</accession>
<dbReference type="OrthoDB" id="9775255at2"/>
<sequence length="302" mass="35281">MKKTNFHTHTYRCGHANGTEEDMVQAAIHMGIEELGISEHVPLPHYRQHLLKSLPAVRGVRSLLSLAYSLVKNGPGMRMPHKDLDSYLEAIEDCQKKYQDQIIIYKGFEAEGLEEYFDYYQSLLYEHKVDYLILGHHFHKHCIHSDYYGKDHMKKKDIYQYCNDVEKALETGLFSYLAHPDLFLIGYQEFDLDARTVSQRICEKAKALHIPLEVNAGGMRRGLRNVQGEMLYPYPNAHFWEIAGEIGNDVILGFDAHDPSDFNEGMYKQMMQFCEEHHLNVIDHFDFLQGHFEKFQGEYDIR</sequence>
<dbReference type="AlphaFoldDB" id="A0A1Y4SX36"/>
<comment type="pathway">
    <text evidence="1 8">Amino-acid biosynthesis; L-histidine biosynthesis; L-histidine from 5-phospho-alpha-D-ribose 1-diphosphate: step 8/9.</text>
</comment>
<keyword evidence="4 8" id="KW-0028">Amino-acid biosynthesis</keyword>
<evidence type="ECO:0000256" key="3">
    <source>
        <dbReference type="ARBA" id="ARBA00013085"/>
    </source>
</evidence>
<dbReference type="Gene3D" id="3.20.20.140">
    <property type="entry name" value="Metal-dependent hydrolases"/>
    <property type="match status" value="1"/>
</dbReference>
<feature type="domain" description="PHP" evidence="9">
    <location>
        <begin position="6"/>
        <end position="215"/>
    </location>
</feature>
<evidence type="ECO:0000256" key="5">
    <source>
        <dbReference type="ARBA" id="ARBA00022801"/>
    </source>
</evidence>
<evidence type="ECO:0000313" key="10">
    <source>
        <dbReference type="EMBL" id="OUQ34478.1"/>
    </source>
</evidence>
<comment type="caution">
    <text evidence="10">The sequence shown here is derived from an EMBL/GenBank/DDBJ whole genome shotgun (WGS) entry which is preliminary data.</text>
</comment>
<dbReference type="UniPathway" id="UPA00031">
    <property type="reaction ID" value="UER00013"/>
</dbReference>
<evidence type="ECO:0000256" key="7">
    <source>
        <dbReference type="ARBA" id="ARBA00049158"/>
    </source>
</evidence>
<evidence type="ECO:0000259" key="9">
    <source>
        <dbReference type="Pfam" id="PF02811"/>
    </source>
</evidence>
<dbReference type="EC" id="3.1.3.15" evidence="3 8"/>
<dbReference type="InterPro" id="IPR004013">
    <property type="entry name" value="PHP_dom"/>
</dbReference>
<keyword evidence="6 8" id="KW-0368">Histidine biosynthesis</keyword>
<dbReference type="SUPFAM" id="SSF89550">
    <property type="entry name" value="PHP domain-like"/>
    <property type="match status" value="1"/>
</dbReference>
<evidence type="ECO:0000256" key="2">
    <source>
        <dbReference type="ARBA" id="ARBA00009152"/>
    </source>
</evidence>
<dbReference type="PANTHER" id="PTHR21039">
    <property type="entry name" value="HISTIDINOL PHOSPHATASE-RELATED"/>
    <property type="match status" value="1"/>
</dbReference>
<name>A0A1Y4SX36_9FIRM</name>
<comment type="catalytic activity">
    <reaction evidence="7 8">
        <text>L-histidinol phosphate + H2O = L-histidinol + phosphate</text>
        <dbReference type="Rhea" id="RHEA:14465"/>
        <dbReference type="ChEBI" id="CHEBI:15377"/>
        <dbReference type="ChEBI" id="CHEBI:43474"/>
        <dbReference type="ChEBI" id="CHEBI:57699"/>
        <dbReference type="ChEBI" id="CHEBI:57980"/>
        <dbReference type="EC" id="3.1.3.15"/>
    </reaction>
</comment>
<organism evidence="10 11">
    <name type="scientific">Massilimicrobiota timonensis</name>
    <dbReference type="NCBI Taxonomy" id="1776392"/>
    <lineage>
        <taxon>Bacteria</taxon>
        <taxon>Bacillati</taxon>
        <taxon>Bacillota</taxon>
        <taxon>Erysipelotrichia</taxon>
        <taxon>Erysipelotrichales</taxon>
        <taxon>Erysipelotrichaceae</taxon>
        <taxon>Massilimicrobiota</taxon>
    </lineage>
</organism>
<dbReference type="RefSeq" id="WP_087357980.1">
    <property type="nucleotide sequence ID" value="NZ_NFLJ01000016.1"/>
</dbReference>